<evidence type="ECO:0008006" key="3">
    <source>
        <dbReference type="Google" id="ProtNLM"/>
    </source>
</evidence>
<reference evidence="2" key="1">
    <citation type="submission" date="2018-05" db="EMBL/GenBank/DDBJ databases">
        <authorList>
            <person name="Lanie J.A."/>
            <person name="Ng W.-L."/>
            <person name="Kazmierczak K.M."/>
            <person name="Andrzejewski T.M."/>
            <person name="Davidsen T.M."/>
            <person name="Wayne K.J."/>
            <person name="Tettelin H."/>
            <person name="Glass J.I."/>
            <person name="Rusch D."/>
            <person name="Podicherti R."/>
            <person name="Tsui H.-C.T."/>
            <person name="Winkler M.E."/>
        </authorList>
    </citation>
    <scope>NUCLEOTIDE SEQUENCE</scope>
</reference>
<protein>
    <recommendedName>
        <fullName evidence="3">DUF2842 domain-containing protein</fullName>
    </recommendedName>
</protein>
<evidence type="ECO:0000313" key="2">
    <source>
        <dbReference type="EMBL" id="SVA10996.1"/>
    </source>
</evidence>
<evidence type="ECO:0000256" key="1">
    <source>
        <dbReference type="SAM" id="Phobius"/>
    </source>
</evidence>
<keyword evidence="1" id="KW-0812">Transmembrane</keyword>
<dbReference type="AlphaFoldDB" id="A0A381T442"/>
<keyword evidence="1" id="KW-1133">Transmembrane helix</keyword>
<dbReference type="Pfam" id="PF11003">
    <property type="entry name" value="DUF2842"/>
    <property type="match status" value="1"/>
</dbReference>
<dbReference type="EMBL" id="UINC01004002">
    <property type="protein sequence ID" value="SVA10996.1"/>
    <property type="molecule type" value="Genomic_DNA"/>
</dbReference>
<dbReference type="InterPro" id="IPR021265">
    <property type="entry name" value="DUF2842"/>
</dbReference>
<keyword evidence="1" id="KW-0472">Membrane</keyword>
<feature type="transmembrane region" description="Helical" evidence="1">
    <location>
        <begin position="42"/>
        <end position="63"/>
    </location>
</feature>
<name>A0A381T442_9ZZZZ</name>
<gene>
    <name evidence="2" type="ORF">METZ01_LOCUS63850</name>
</gene>
<accession>A0A381T442</accession>
<feature type="transmembrane region" description="Helical" evidence="1">
    <location>
        <begin position="12"/>
        <end position="36"/>
    </location>
</feature>
<organism evidence="2">
    <name type="scientific">marine metagenome</name>
    <dbReference type="NCBI Taxonomy" id="408172"/>
    <lineage>
        <taxon>unclassified sequences</taxon>
        <taxon>metagenomes</taxon>
        <taxon>ecological metagenomes</taxon>
    </lineage>
</organism>
<proteinExistence type="predicted"/>
<sequence>MRTLNKRIRKFIGTIIIPLWLIFFIATISFLAELIIPDLNQVYLFLFYLISGIIWIVPILPLISWMQKD</sequence>